<dbReference type="EMBL" id="VJMH01005258">
    <property type="protein sequence ID" value="KAF0698164.1"/>
    <property type="molecule type" value="Genomic_DNA"/>
</dbReference>
<proteinExistence type="predicted"/>
<gene>
    <name evidence="2" type="primary">Aste57867_11205</name>
    <name evidence="1" type="ORF">As57867_011163</name>
    <name evidence="2" type="ORF">ASTE57867_11205</name>
</gene>
<name>A0A485KSW0_9STRA</name>
<dbReference type="Proteomes" id="UP000332933">
    <property type="component" value="Unassembled WGS sequence"/>
</dbReference>
<evidence type="ECO:0000313" key="2">
    <source>
        <dbReference type="EMBL" id="VFT88072.1"/>
    </source>
</evidence>
<dbReference type="EMBL" id="CAADRA010005279">
    <property type="protein sequence ID" value="VFT88072.1"/>
    <property type="molecule type" value="Genomic_DNA"/>
</dbReference>
<evidence type="ECO:0000313" key="3">
    <source>
        <dbReference type="Proteomes" id="UP000332933"/>
    </source>
</evidence>
<accession>A0A485KSW0</accession>
<keyword evidence="3" id="KW-1185">Reference proteome</keyword>
<dbReference type="AlphaFoldDB" id="A0A485KSW0"/>
<protein>
    <submittedName>
        <fullName evidence="2">Aste57867_11205 protein</fullName>
    </submittedName>
</protein>
<reference evidence="2 3" key="1">
    <citation type="submission" date="2019-03" db="EMBL/GenBank/DDBJ databases">
        <authorList>
            <person name="Gaulin E."/>
            <person name="Dumas B."/>
        </authorList>
    </citation>
    <scope>NUCLEOTIDE SEQUENCE [LARGE SCALE GENOMIC DNA]</scope>
    <source>
        <strain evidence="2">CBS 568.67</strain>
    </source>
</reference>
<organism evidence="2 3">
    <name type="scientific">Aphanomyces stellatus</name>
    <dbReference type="NCBI Taxonomy" id="120398"/>
    <lineage>
        <taxon>Eukaryota</taxon>
        <taxon>Sar</taxon>
        <taxon>Stramenopiles</taxon>
        <taxon>Oomycota</taxon>
        <taxon>Saprolegniomycetes</taxon>
        <taxon>Saprolegniales</taxon>
        <taxon>Verrucalvaceae</taxon>
        <taxon>Aphanomyces</taxon>
    </lineage>
</organism>
<evidence type="ECO:0000313" key="1">
    <source>
        <dbReference type="EMBL" id="KAF0698164.1"/>
    </source>
</evidence>
<sequence>MRVGDRVSFEAGDDMMARSVACRSNRDAAMDICWDFTPDFDLLAGQVKLSCCRGLCLSPETAPSSCSCQSSTPSPSPPRLVWDMTILPPAAAIVALGTTLEIVKTRFIRIL</sequence>
<reference evidence="1" key="2">
    <citation type="submission" date="2019-06" db="EMBL/GenBank/DDBJ databases">
        <title>Genomics analysis of Aphanomyces spp. identifies a new class of oomycete effector associated with host adaptation.</title>
        <authorList>
            <person name="Gaulin E."/>
        </authorList>
    </citation>
    <scope>NUCLEOTIDE SEQUENCE</scope>
    <source>
        <strain evidence="1">CBS 578.67</strain>
    </source>
</reference>